<dbReference type="InterPro" id="IPR001261">
    <property type="entry name" value="ArgE/DapE_CS"/>
</dbReference>
<dbReference type="InterPro" id="IPR050072">
    <property type="entry name" value="Peptidase_M20A"/>
</dbReference>
<dbReference type="STRING" id="1776384.GCA_900086585_00048"/>
<evidence type="ECO:0000313" key="8">
    <source>
        <dbReference type="Proteomes" id="UP000284841"/>
    </source>
</evidence>
<feature type="domain" description="Peptidase M20 dimerisation" evidence="6">
    <location>
        <begin position="172"/>
        <end position="266"/>
    </location>
</feature>
<dbReference type="CDD" id="cd03885">
    <property type="entry name" value="M20_CPDG2"/>
    <property type="match status" value="1"/>
</dbReference>
<dbReference type="Gene3D" id="3.40.630.10">
    <property type="entry name" value="Zn peptidases"/>
    <property type="match status" value="1"/>
</dbReference>
<dbReference type="GO" id="GO:0016787">
    <property type="term" value="F:hydrolase activity"/>
    <property type="evidence" value="ECO:0007669"/>
    <property type="project" value="UniProtKB-KW"/>
</dbReference>
<dbReference type="InterPro" id="IPR002933">
    <property type="entry name" value="Peptidase_M20"/>
</dbReference>
<sequence>MNLGQYLKDLEEIVNIDSGSEDLTGCLQMAAYFANRFEEAGFDVRISREPGKHPHVEARSFTRKSDEIDILFMGHMDTVFPKGTVQQRPFCIENGKARGPGAADMKSGVLLAFYLAKEIKEKALPLNLCIAFNSDEEIGSADSVDWLKELGTKAKYCFNFEPGRDTGAFVKERKGVYDYHVTFQGIPAHAGVAPEKGASAVIEMARWVWALTNLDAPLQGTTLNPGIVKGGSASNVVAEHAEMLIDLRYTQDSELKRIERVFDEMVAYPRVTGVKVSWERKEGFPPMMPSSRTEGMIELMKEAAAALGQVPPTFASTGGGSDANNLGGLPVSVMDGCGPVGGGYHSNKEYLVLSSIEQRFQLILKTITAIAGR</sequence>
<dbReference type="Proteomes" id="UP000284841">
    <property type="component" value="Unassembled WGS sequence"/>
</dbReference>
<feature type="active site" evidence="5">
    <location>
        <position position="77"/>
    </location>
</feature>
<dbReference type="EMBL" id="QRMS01000005">
    <property type="protein sequence ID" value="RHJ85270.1"/>
    <property type="molecule type" value="Genomic_DNA"/>
</dbReference>
<reference evidence="7 8" key="1">
    <citation type="submission" date="2018-08" db="EMBL/GenBank/DDBJ databases">
        <title>A genome reference for cultivated species of the human gut microbiota.</title>
        <authorList>
            <person name="Zou Y."/>
            <person name="Xue W."/>
            <person name="Luo G."/>
        </authorList>
    </citation>
    <scope>NUCLEOTIDE SEQUENCE [LARGE SCALE GENOMIC DNA]</scope>
    <source>
        <strain evidence="7 8">AM07-24</strain>
    </source>
</reference>
<keyword evidence="2" id="KW-0479">Metal-binding</keyword>
<dbReference type="PANTHER" id="PTHR43808:SF9">
    <property type="entry name" value="BLL0789 PROTEIN"/>
    <property type="match status" value="1"/>
</dbReference>
<dbReference type="Gene3D" id="3.30.70.360">
    <property type="match status" value="1"/>
</dbReference>
<dbReference type="SUPFAM" id="SSF53187">
    <property type="entry name" value="Zn-dependent exopeptidases"/>
    <property type="match status" value="1"/>
</dbReference>
<dbReference type="SUPFAM" id="SSF55031">
    <property type="entry name" value="Bacterial exopeptidase dimerisation domain"/>
    <property type="match status" value="1"/>
</dbReference>
<keyword evidence="8" id="KW-1185">Reference proteome</keyword>
<dbReference type="GO" id="GO:0046872">
    <property type="term" value="F:metal ion binding"/>
    <property type="evidence" value="ECO:0007669"/>
    <property type="project" value="UniProtKB-KW"/>
</dbReference>
<dbReference type="RefSeq" id="WP_118336394.1">
    <property type="nucleotide sequence ID" value="NZ_AP025567.1"/>
</dbReference>
<dbReference type="Pfam" id="PF07687">
    <property type="entry name" value="M20_dimer"/>
    <property type="match status" value="1"/>
</dbReference>
<evidence type="ECO:0000256" key="5">
    <source>
        <dbReference type="PIRSR" id="PIRSR037238-1"/>
    </source>
</evidence>
<dbReference type="InterPro" id="IPR036264">
    <property type="entry name" value="Bact_exopeptidase_dim_dom"/>
</dbReference>
<dbReference type="PROSITE" id="PS00759">
    <property type="entry name" value="ARGE_DAPE_CPG2_2"/>
    <property type="match status" value="1"/>
</dbReference>
<comment type="caution">
    <text evidence="7">The sequence shown here is derived from an EMBL/GenBank/DDBJ whole genome shotgun (WGS) entry which is preliminary data.</text>
</comment>
<feature type="active site" description="Proton acceptor" evidence="5">
    <location>
        <position position="136"/>
    </location>
</feature>
<dbReference type="OrthoDB" id="9783294at2"/>
<gene>
    <name evidence="7" type="ORF">DW099_16390</name>
</gene>
<keyword evidence="4" id="KW-0862">Zinc</keyword>
<comment type="cofactor">
    <cofactor evidence="1">
        <name>Zn(2+)</name>
        <dbReference type="ChEBI" id="CHEBI:29105"/>
    </cofactor>
</comment>
<evidence type="ECO:0000256" key="4">
    <source>
        <dbReference type="ARBA" id="ARBA00022833"/>
    </source>
</evidence>
<dbReference type="InterPro" id="IPR011650">
    <property type="entry name" value="Peptidase_M20_dimer"/>
</dbReference>
<dbReference type="PANTHER" id="PTHR43808">
    <property type="entry name" value="ACETYLORNITHINE DEACETYLASE"/>
    <property type="match status" value="1"/>
</dbReference>
<accession>A0A415DXE5</accession>
<evidence type="ECO:0000256" key="3">
    <source>
        <dbReference type="ARBA" id="ARBA00022801"/>
    </source>
</evidence>
<evidence type="ECO:0000313" key="7">
    <source>
        <dbReference type="EMBL" id="RHJ85270.1"/>
    </source>
</evidence>
<dbReference type="AlphaFoldDB" id="A0A415DXE5"/>
<dbReference type="PIRSF" id="PIRSF037238">
    <property type="entry name" value="Carboxypeptidase_G2"/>
    <property type="match status" value="1"/>
</dbReference>
<name>A0A415DXE5_9FIRM</name>
<keyword evidence="3" id="KW-0378">Hydrolase</keyword>
<evidence type="ECO:0000256" key="1">
    <source>
        <dbReference type="ARBA" id="ARBA00001947"/>
    </source>
</evidence>
<proteinExistence type="predicted"/>
<organism evidence="7 8">
    <name type="scientific">Emergencia timonensis</name>
    <dbReference type="NCBI Taxonomy" id="1776384"/>
    <lineage>
        <taxon>Bacteria</taxon>
        <taxon>Bacillati</taxon>
        <taxon>Bacillota</taxon>
        <taxon>Clostridia</taxon>
        <taxon>Peptostreptococcales</taxon>
        <taxon>Anaerovoracaceae</taxon>
        <taxon>Emergencia</taxon>
    </lineage>
</organism>
<dbReference type="PROSITE" id="PS00758">
    <property type="entry name" value="ARGE_DAPE_CPG2_1"/>
    <property type="match status" value="1"/>
</dbReference>
<dbReference type="Pfam" id="PF01546">
    <property type="entry name" value="Peptidase_M20"/>
    <property type="match status" value="1"/>
</dbReference>
<dbReference type="InterPro" id="IPR017150">
    <property type="entry name" value="Pept_M20_glutamate_carboxypep"/>
</dbReference>
<evidence type="ECO:0000259" key="6">
    <source>
        <dbReference type="Pfam" id="PF07687"/>
    </source>
</evidence>
<protein>
    <submittedName>
        <fullName evidence="7">M20 family peptidase</fullName>
    </submittedName>
</protein>
<evidence type="ECO:0000256" key="2">
    <source>
        <dbReference type="ARBA" id="ARBA00022723"/>
    </source>
</evidence>